<dbReference type="VEuPathDB" id="CryptoDB:Cvel_23500"/>
<reference evidence="11" key="1">
    <citation type="submission" date="2014-11" db="EMBL/GenBank/DDBJ databases">
        <authorList>
            <person name="Otto D Thomas"/>
            <person name="Naeem Raeece"/>
        </authorList>
    </citation>
    <scope>NUCLEOTIDE SEQUENCE</scope>
</reference>
<evidence type="ECO:0000256" key="8">
    <source>
        <dbReference type="SAM" id="MobiDB-lite"/>
    </source>
</evidence>
<feature type="region of interest" description="Disordered" evidence="8">
    <location>
        <begin position="121"/>
        <end position="148"/>
    </location>
</feature>
<name>A0A0G4GVC0_9ALVE</name>
<dbReference type="EC" id="3.4.19.1" evidence="5"/>
<protein>
    <recommendedName>
        <fullName evidence="5">acylaminoacyl-peptidase</fullName>
        <ecNumber evidence="5">3.4.19.1</ecNumber>
    </recommendedName>
</protein>
<dbReference type="SUPFAM" id="SSF53474">
    <property type="entry name" value="alpha/beta-Hydrolases"/>
    <property type="match status" value="1"/>
</dbReference>
<gene>
    <name evidence="11" type="ORF">Cvel_23500</name>
</gene>
<evidence type="ECO:0000256" key="7">
    <source>
        <dbReference type="ARBA" id="ARBA00022801"/>
    </source>
</evidence>
<evidence type="ECO:0000256" key="6">
    <source>
        <dbReference type="ARBA" id="ARBA00022490"/>
    </source>
</evidence>
<dbReference type="InterPro" id="IPR001375">
    <property type="entry name" value="Peptidase_S9_cat"/>
</dbReference>
<feature type="compositionally biased region" description="Basic and acidic residues" evidence="8">
    <location>
        <begin position="400"/>
        <end position="412"/>
    </location>
</feature>
<dbReference type="AlphaFoldDB" id="A0A0G4GVC0"/>
<evidence type="ECO:0000259" key="9">
    <source>
        <dbReference type="Pfam" id="PF00326"/>
    </source>
</evidence>
<dbReference type="PANTHER" id="PTHR42776">
    <property type="entry name" value="SERINE PEPTIDASE S9 FAMILY MEMBER"/>
    <property type="match status" value="1"/>
</dbReference>
<comment type="subunit">
    <text evidence="4">Homotetramer.</text>
</comment>
<organism evidence="11">
    <name type="scientific">Chromera velia CCMP2878</name>
    <dbReference type="NCBI Taxonomy" id="1169474"/>
    <lineage>
        <taxon>Eukaryota</taxon>
        <taxon>Sar</taxon>
        <taxon>Alveolata</taxon>
        <taxon>Colpodellida</taxon>
        <taxon>Chromeraceae</taxon>
        <taxon>Chromera</taxon>
    </lineage>
</organism>
<dbReference type="EMBL" id="CDMZ01001578">
    <property type="protein sequence ID" value="CEM34672.1"/>
    <property type="molecule type" value="Genomic_DNA"/>
</dbReference>
<dbReference type="GO" id="GO:0004252">
    <property type="term" value="F:serine-type endopeptidase activity"/>
    <property type="evidence" value="ECO:0007669"/>
    <property type="project" value="TreeGrafter"/>
</dbReference>
<feature type="domain" description="Peptidase S9 prolyl oligopeptidase catalytic" evidence="9">
    <location>
        <begin position="596"/>
        <end position="810"/>
    </location>
</feature>
<dbReference type="InterPro" id="IPR045550">
    <property type="entry name" value="AARE_N"/>
</dbReference>
<keyword evidence="6" id="KW-0963">Cytoplasm</keyword>
<evidence type="ECO:0000259" key="10">
    <source>
        <dbReference type="Pfam" id="PF19283"/>
    </source>
</evidence>
<dbReference type="InterPro" id="IPR029058">
    <property type="entry name" value="AB_hydrolase_fold"/>
</dbReference>
<comment type="similarity">
    <text evidence="3">Belongs to the peptidase S9C family.</text>
</comment>
<comment type="subcellular location">
    <subcellularLocation>
        <location evidence="2">Cytoplasm</location>
    </subcellularLocation>
</comment>
<feature type="compositionally biased region" description="Basic and acidic residues" evidence="8">
    <location>
        <begin position="130"/>
        <end position="139"/>
    </location>
</feature>
<evidence type="ECO:0000256" key="3">
    <source>
        <dbReference type="ARBA" id="ARBA00010040"/>
    </source>
</evidence>
<accession>A0A0G4GVC0</accession>
<evidence type="ECO:0000313" key="11">
    <source>
        <dbReference type="EMBL" id="CEM34672.1"/>
    </source>
</evidence>
<feature type="region of interest" description="Disordered" evidence="8">
    <location>
        <begin position="506"/>
        <end position="525"/>
    </location>
</feature>
<proteinExistence type="inferred from homology"/>
<evidence type="ECO:0000256" key="5">
    <source>
        <dbReference type="ARBA" id="ARBA00012917"/>
    </source>
</evidence>
<feature type="compositionally biased region" description="Basic and acidic residues" evidence="8">
    <location>
        <begin position="506"/>
        <end position="518"/>
    </location>
</feature>
<dbReference type="PANTHER" id="PTHR42776:SF4">
    <property type="entry name" value="ACYLAMINO-ACID-RELEASING ENZYME"/>
    <property type="match status" value="1"/>
</dbReference>
<keyword evidence="7" id="KW-0378">Hydrolase</keyword>
<evidence type="ECO:0000256" key="2">
    <source>
        <dbReference type="ARBA" id="ARBA00004496"/>
    </source>
</evidence>
<dbReference type="Pfam" id="PF00326">
    <property type="entry name" value="Peptidase_S9"/>
    <property type="match status" value="1"/>
</dbReference>
<evidence type="ECO:0000256" key="1">
    <source>
        <dbReference type="ARBA" id="ARBA00000721"/>
    </source>
</evidence>
<dbReference type="GO" id="GO:0006508">
    <property type="term" value="P:proteolysis"/>
    <property type="evidence" value="ECO:0007669"/>
    <property type="project" value="InterPro"/>
</dbReference>
<dbReference type="Pfam" id="PF19283">
    <property type="entry name" value="APEH_N"/>
    <property type="match status" value="1"/>
</dbReference>
<evidence type="ECO:0000256" key="4">
    <source>
        <dbReference type="ARBA" id="ARBA00011881"/>
    </source>
</evidence>
<sequence>MGDESARFLKLYRLCTEAVAPIDSARVFPDGTVQYTCTQTCDLKKVKWAHTPTGTGPSTSLPPDALTVHSSDGSFSVVLANALKDKDAGAPGATPLPSQPKAGTLTVHAKSGLVLRRVDLSKVSRGGDGSSEKEKEKGKPGGSIHAQFTPRLYGGASLDPAGRLLVYAAERARPVTSAFSEGNGKGKEDTLVGGQFDSDLGGGGADWGEQLVGFATGRLFVANLGASESSEEKFVEEVKVKMETVGKEGETWSFERPSWVSTGKDEGGVEGLVCCARATSPWRLGLIYCMNRRSKILFIPWGGSEGSPDEERSAVTVSEESTDWAAWSPVVFRRDGKVFCVYLSVDSGENRKPHHACSRVVERELIPPSASSQEWTVGARRVVVDIFGSAEDPEGGGKGSDGETSKYGKESRGVYSESLPERCVSADGRFLFLNSASGPFPVVLCVNLLSGTVSVCPSPALKNGGKRGASELLDLCADGGTALVTSHSPSSPPTLHIVKLEELTKANQDEEAKPEKSFDPSGVPLELQDLAPDRKRATEIFESLEWSQWGRHWFLKPSDRTFELSGVSSTAEKGKGPLPVLFWIHGGPHGSTPVGFSSVLAFLASAGFCVLSVNFRGSRGYGQRELLSLLGKAGRQDVDDCTRCLKLFLEEKGSEVDGSRAVVTGGSHGGFLTLHLIGQHPELFKAASVRNPVASISSMIGVSDIPDWVFAEASNEEFDFQVPTETNVLQFRRASPLQYVHQVKTPLIVAIGQRDIRVPPSNGRDYFQYMRAQTKTACRLLTYPDNDHPIANPDASLDYWMNSLCWFNRYL</sequence>
<dbReference type="Gene3D" id="3.40.50.1820">
    <property type="entry name" value="alpha/beta hydrolase"/>
    <property type="match status" value="1"/>
</dbReference>
<feature type="region of interest" description="Disordered" evidence="8">
    <location>
        <begin position="390"/>
        <end position="413"/>
    </location>
</feature>
<dbReference type="PhylomeDB" id="A0A0G4GVC0"/>
<comment type="catalytic activity">
    <reaction evidence="1">
        <text>Cleavage of an N-acetyl or N-formyl amino acid from the N-terminus of a polypeptide.</text>
        <dbReference type="EC" id="3.4.19.1"/>
    </reaction>
</comment>
<feature type="domain" description="Acylamino-acid-releasing enzyme N-terminal" evidence="10">
    <location>
        <begin position="148"/>
        <end position="507"/>
    </location>
</feature>